<reference evidence="2" key="1">
    <citation type="submission" date="2023-10" db="EMBL/GenBank/DDBJ databases">
        <title>Chromosome-level genome of the transformable northern wattle, Acacia crassicarpa.</title>
        <authorList>
            <person name="Massaro I."/>
            <person name="Sinha N.R."/>
            <person name="Poethig S."/>
            <person name="Leichty A.R."/>
        </authorList>
    </citation>
    <scope>NUCLEOTIDE SEQUENCE</scope>
    <source>
        <strain evidence="2">Acra3RX</strain>
        <tissue evidence="2">Leaf</tissue>
    </source>
</reference>
<dbReference type="EMBL" id="JAWXYG010000002">
    <property type="protein sequence ID" value="KAK4281463.1"/>
    <property type="molecule type" value="Genomic_DNA"/>
</dbReference>
<dbReference type="Proteomes" id="UP001293593">
    <property type="component" value="Unassembled WGS sequence"/>
</dbReference>
<evidence type="ECO:0000313" key="3">
    <source>
        <dbReference type="Proteomes" id="UP001293593"/>
    </source>
</evidence>
<dbReference type="AlphaFoldDB" id="A0AAE1TDX5"/>
<name>A0AAE1TDX5_9FABA</name>
<protein>
    <submittedName>
        <fullName evidence="2">Uncharacterized protein</fullName>
    </submittedName>
</protein>
<dbReference type="PANTHER" id="PTHR33785:SF2">
    <property type="entry name" value="DUF1685 DOMAIN-CONTAINING PROTEIN"/>
    <property type="match status" value="1"/>
</dbReference>
<feature type="compositionally biased region" description="Basic residues" evidence="1">
    <location>
        <begin position="126"/>
        <end position="137"/>
    </location>
</feature>
<evidence type="ECO:0000313" key="2">
    <source>
        <dbReference type="EMBL" id="KAK4281463.1"/>
    </source>
</evidence>
<proteinExistence type="predicted"/>
<feature type="compositionally biased region" description="Low complexity" evidence="1">
    <location>
        <begin position="39"/>
        <end position="59"/>
    </location>
</feature>
<sequence length="264" mass="30092">MTDNNNSLCIIEAMERLWFHQIVLSSQGSTTPVSSKTVEPLSSTSESVSFPSSSDSILSLPPPPDDESSTQESPKKHSSSDSISPFLQGDSNDEEGKKEDRTRLMSVSGKRFRSLSYSPSTQNQRGKLRRQAKKRLRKSMSCKTLGELELEEVKGFIDMGFVFKKENISSRMMSVVPGLQRLAIRPNERAKQVIDASETREDNDMEPREKKKEIKRPYLSEAWLIRRPDSPLLNMKISKLRSSEDMKRLLRFWARSVASEIHHE</sequence>
<accession>A0AAE1TDX5</accession>
<dbReference type="PANTHER" id="PTHR33785">
    <property type="entry name" value="OS06G0550800 PROTEIN"/>
    <property type="match status" value="1"/>
</dbReference>
<evidence type="ECO:0000256" key="1">
    <source>
        <dbReference type="SAM" id="MobiDB-lite"/>
    </source>
</evidence>
<keyword evidence="3" id="KW-1185">Reference proteome</keyword>
<gene>
    <name evidence="2" type="ORF">QN277_012954</name>
</gene>
<feature type="region of interest" description="Disordered" evidence="1">
    <location>
        <begin position="29"/>
        <end position="137"/>
    </location>
</feature>
<organism evidence="2 3">
    <name type="scientific">Acacia crassicarpa</name>
    <name type="common">northern wattle</name>
    <dbReference type="NCBI Taxonomy" id="499986"/>
    <lineage>
        <taxon>Eukaryota</taxon>
        <taxon>Viridiplantae</taxon>
        <taxon>Streptophyta</taxon>
        <taxon>Embryophyta</taxon>
        <taxon>Tracheophyta</taxon>
        <taxon>Spermatophyta</taxon>
        <taxon>Magnoliopsida</taxon>
        <taxon>eudicotyledons</taxon>
        <taxon>Gunneridae</taxon>
        <taxon>Pentapetalae</taxon>
        <taxon>rosids</taxon>
        <taxon>fabids</taxon>
        <taxon>Fabales</taxon>
        <taxon>Fabaceae</taxon>
        <taxon>Caesalpinioideae</taxon>
        <taxon>mimosoid clade</taxon>
        <taxon>Acacieae</taxon>
        <taxon>Acacia</taxon>
    </lineage>
</organism>
<comment type="caution">
    <text evidence="2">The sequence shown here is derived from an EMBL/GenBank/DDBJ whole genome shotgun (WGS) entry which is preliminary data.</text>
</comment>
<feature type="compositionally biased region" description="Basic and acidic residues" evidence="1">
    <location>
        <begin position="94"/>
        <end position="103"/>
    </location>
</feature>
<feature type="region of interest" description="Disordered" evidence="1">
    <location>
        <begin position="193"/>
        <end position="212"/>
    </location>
</feature>